<evidence type="ECO:0000313" key="6">
    <source>
        <dbReference type="Proteomes" id="UP000633205"/>
    </source>
</evidence>
<dbReference type="InterPro" id="IPR013520">
    <property type="entry name" value="Ribonucl_H"/>
</dbReference>
<comment type="caution">
    <text evidence="5">The sequence shown here is derived from an EMBL/GenBank/DDBJ whole genome shotgun (WGS) entry which is preliminary data.</text>
</comment>
<dbReference type="Gene3D" id="3.30.420.10">
    <property type="entry name" value="Ribonuclease H-like superfamily/Ribonuclease H"/>
    <property type="match status" value="1"/>
</dbReference>
<proteinExistence type="predicted"/>
<evidence type="ECO:0000256" key="2">
    <source>
        <dbReference type="ARBA" id="ARBA00022801"/>
    </source>
</evidence>
<dbReference type="Pfam" id="PF00929">
    <property type="entry name" value="RNase_T"/>
    <property type="match status" value="1"/>
</dbReference>
<dbReference type="GO" id="GO:0008408">
    <property type="term" value="F:3'-5' exonuclease activity"/>
    <property type="evidence" value="ECO:0007669"/>
    <property type="project" value="TreeGrafter"/>
</dbReference>
<protein>
    <submittedName>
        <fullName evidence="5">3'-5' exonuclease</fullName>
    </submittedName>
</protein>
<keyword evidence="3 5" id="KW-0269">Exonuclease</keyword>
<dbReference type="AlphaFoldDB" id="A0A916YE42"/>
<accession>A0A916YE42</accession>
<keyword evidence="2" id="KW-0378">Hydrolase</keyword>
<evidence type="ECO:0000256" key="1">
    <source>
        <dbReference type="ARBA" id="ARBA00022722"/>
    </source>
</evidence>
<feature type="domain" description="Exonuclease" evidence="4">
    <location>
        <begin position="60"/>
        <end position="236"/>
    </location>
</feature>
<evidence type="ECO:0000259" key="4">
    <source>
        <dbReference type="SMART" id="SM00479"/>
    </source>
</evidence>
<keyword evidence="1" id="KW-0540">Nuclease</keyword>
<keyword evidence="6" id="KW-1185">Reference proteome</keyword>
<dbReference type="Proteomes" id="UP000633205">
    <property type="component" value="Unassembled WGS sequence"/>
</dbReference>
<dbReference type="CDD" id="cd06127">
    <property type="entry name" value="DEDDh"/>
    <property type="match status" value="1"/>
</dbReference>
<dbReference type="SMART" id="SM00479">
    <property type="entry name" value="EXOIII"/>
    <property type="match status" value="1"/>
</dbReference>
<dbReference type="GO" id="GO:0003676">
    <property type="term" value="F:nucleic acid binding"/>
    <property type="evidence" value="ECO:0007669"/>
    <property type="project" value="InterPro"/>
</dbReference>
<reference evidence="5" key="1">
    <citation type="journal article" date="2014" name="Int. J. Syst. Evol. Microbiol.">
        <title>Complete genome sequence of Corynebacterium casei LMG S-19264T (=DSM 44701T), isolated from a smear-ripened cheese.</title>
        <authorList>
            <consortium name="US DOE Joint Genome Institute (JGI-PGF)"/>
            <person name="Walter F."/>
            <person name="Albersmeier A."/>
            <person name="Kalinowski J."/>
            <person name="Ruckert C."/>
        </authorList>
    </citation>
    <scope>NUCLEOTIDE SEQUENCE</scope>
    <source>
        <strain evidence="5">CGMCC 1.15152</strain>
    </source>
</reference>
<dbReference type="InterPro" id="IPR036397">
    <property type="entry name" value="RNaseH_sf"/>
</dbReference>
<evidence type="ECO:0000313" key="5">
    <source>
        <dbReference type="EMBL" id="GGD41000.1"/>
    </source>
</evidence>
<dbReference type="SUPFAM" id="SSF53098">
    <property type="entry name" value="Ribonuclease H-like"/>
    <property type="match status" value="1"/>
</dbReference>
<gene>
    <name evidence="5" type="ORF">GCM10010915_22350</name>
</gene>
<dbReference type="PANTHER" id="PTHR30231:SF4">
    <property type="entry name" value="PROTEIN NEN2"/>
    <property type="match status" value="1"/>
</dbReference>
<dbReference type="PANTHER" id="PTHR30231">
    <property type="entry name" value="DNA POLYMERASE III SUBUNIT EPSILON"/>
    <property type="match status" value="1"/>
</dbReference>
<dbReference type="InterPro" id="IPR012337">
    <property type="entry name" value="RNaseH-like_sf"/>
</dbReference>
<organism evidence="5 6">
    <name type="scientific">Microbacterium faecale</name>
    <dbReference type="NCBI Taxonomy" id="1804630"/>
    <lineage>
        <taxon>Bacteria</taxon>
        <taxon>Bacillati</taxon>
        <taxon>Actinomycetota</taxon>
        <taxon>Actinomycetes</taxon>
        <taxon>Micrococcales</taxon>
        <taxon>Microbacteriaceae</taxon>
        <taxon>Microbacterium</taxon>
    </lineage>
</organism>
<reference evidence="5" key="2">
    <citation type="submission" date="2020-09" db="EMBL/GenBank/DDBJ databases">
        <authorList>
            <person name="Sun Q."/>
            <person name="Zhou Y."/>
        </authorList>
    </citation>
    <scope>NUCLEOTIDE SEQUENCE</scope>
    <source>
        <strain evidence="5">CGMCC 1.15152</strain>
    </source>
</reference>
<sequence>MPRRPRQQAAARRRPTAAPHEALIDIDGRLMMDSPEELRMAFDDITARFPDEAGGVLFTRVGVFDLETTGIDVANDRIVTAFVGVLDASGEVIESHSWLADPGIEIPAAAAAVHGVSTETARAEGRAAAEVVGEIIGALRTLFDTGIPVVAYNAPFDLSVLRHEAARHGLAPIANPSPVVDPLVVDKQHDRYRRGKRTLDIVAAHYGVTLEDAHDASADAIAAGRVALAQAERFGSDLPTTLAELHAAQVGWAAAQAASLGEYFVRIGRIAPGETIDGSWPIR</sequence>
<dbReference type="GO" id="GO:0005829">
    <property type="term" value="C:cytosol"/>
    <property type="evidence" value="ECO:0007669"/>
    <property type="project" value="TreeGrafter"/>
</dbReference>
<evidence type="ECO:0000256" key="3">
    <source>
        <dbReference type="ARBA" id="ARBA00022839"/>
    </source>
</evidence>
<name>A0A916YE42_9MICO</name>
<dbReference type="NCBIfam" id="NF005927">
    <property type="entry name" value="PRK07942.1"/>
    <property type="match status" value="1"/>
</dbReference>
<dbReference type="EMBL" id="BMHO01000001">
    <property type="protein sequence ID" value="GGD41000.1"/>
    <property type="molecule type" value="Genomic_DNA"/>
</dbReference>